<evidence type="ECO:0000259" key="1">
    <source>
        <dbReference type="Pfam" id="PF05076"/>
    </source>
</evidence>
<keyword evidence="3" id="KW-1185">Reference proteome</keyword>
<feature type="domain" description="Suppressor of fused-like" evidence="1">
    <location>
        <begin position="59"/>
        <end position="233"/>
    </location>
</feature>
<name>A0ABV6DM42_9BACL</name>
<dbReference type="Pfam" id="PF05076">
    <property type="entry name" value="SUFU"/>
    <property type="match status" value="1"/>
</dbReference>
<evidence type="ECO:0000313" key="3">
    <source>
        <dbReference type="Proteomes" id="UP001589776"/>
    </source>
</evidence>
<dbReference type="InterPro" id="IPR037181">
    <property type="entry name" value="SUFU_N"/>
</dbReference>
<gene>
    <name evidence="2" type="ORF">ACFFK0_14820</name>
</gene>
<dbReference type="EMBL" id="JBHLWN010000060">
    <property type="protein sequence ID" value="MFC0213715.1"/>
    <property type="molecule type" value="Genomic_DNA"/>
</dbReference>
<comment type="caution">
    <text evidence="2">The sequence shown here is derived from an EMBL/GenBank/DDBJ whole genome shotgun (WGS) entry which is preliminary data.</text>
</comment>
<proteinExistence type="predicted"/>
<dbReference type="Proteomes" id="UP001589776">
    <property type="component" value="Unassembled WGS sequence"/>
</dbReference>
<reference evidence="2 3" key="1">
    <citation type="submission" date="2024-09" db="EMBL/GenBank/DDBJ databases">
        <authorList>
            <person name="Sun Q."/>
            <person name="Mori K."/>
        </authorList>
    </citation>
    <scope>NUCLEOTIDE SEQUENCE [LARGE SCALE GENOMIC DNA]</scope>
    <source>
        <strain evidence="2 3">CCM 7759</strain>
    </source>
</reference>
<accession>A0ABV6DM42</accession>
<dbReference type="SUPFAM" id="SSF103359">
    <property type="entry name" value="Suppressor of Fused, N-terminal domain"/>
    <property type="match status" value="1"/>
</dbReference>
<dbReference type="RefSeq" id="WP_377471040.1">
    <property type="nucleotide sequence ID" value="NZ_JBHLWN010000060.1"/>
</dbReference>
<sequence>MVNIGTSPSGQPIYRHGERQTPFQLALGNEETIKAVGEHVEQYIGRIAGVYHEMISDLVHLDLFLVAPTPERNFYTLVTCGMSDLPMTVPPGAETYRYAELMLALPPTWRFSQEDFKDESCYWPIRLLKTMARLPHEYNTWLHLGHTVPNGDPAEPYAAGTKLNGVMLTIPASLDNVPGFFKLKLSETKTVHFFGLVPLYEEEMAFKLKHGADKLFEKLDRAGISELLDPQRKCVLRKRFWFW</sequence>
<evidence type="ECO:0000313" key="2">
    <source>
        <dbReference type="EMBL" id="MFC0213715.1"/>
    </source>
</evidence>
<dbReference type="InterPro" id="IPR020941">
    <property type="entry name" value="SUFU-like_domain"/>
</dbReference>
<protein>
    <submittedName>
        <fullName evidence="2">Suppressor of fused domain protein</fullName>
    </submittedName>
</protein>
<organism evidence="2 3">
    <name type="scientific">Paenibacillus chartarius</name>
    <dbReference type="NCBI Taxonomy" id="747481"/>
    <lineage>
        <taxon>Bacteria</taxon>
        <taxon>Bacillati</taxon>
        <taxon>Bacillota</taxon>
        <taxon>Bacilli</taxon>
        <taxon>Bacillales</taxon>
        <taxon>Paenibacillaceae</taxon>
        <taxon>Paenibacillus</taxon>
    </lineage>
</organism>